<feature type="domain" description="DUF1990" evidence="2">
    <location>
        <begin position="99"/>
        <end position="195"/>
    </location>
</feature>
<name>A0A6G8QBM1_9ACTN</name>
<organism evidence="3 4">
    <name type="scientific">Rubrobacter tropicus</name>
    <dbReference type="NCBI Taxonomy" id="2653851"/>
    <lineage>
        <taxon>Bacteria</taxon>
        <taxon>Bacillati</taxon>
        <taxon>Actinomycetota</taxon>
        <taxon>Rubrobacteria</taxon>
        <taxon>Rubrobacterales</taxon>
        <taxon>Rubrobacteraceae</taxon>
        <taxon>Rubrobacter</taxon>
    </lineage>
</organism>
<evidence type="ECO:0000259" key="2">
    <source>
        <dbReference type="Pfam" id="PF09348"/>
    </source>
</evidence>
<sequence>MTDRTPQSEEQGQERQPPPEPRDAAFWAKRVDKLEVSAVPEGASNVNVQGRREVGALQGFGQLWQKTYRVRLAGVASTPEEVVRVWKERFPELQPPNSRFYPSMAGVAPGEVLFISASVGGMPVHTGVRVIYADDESFTVMTPEGHPESGWNTFSAYADEDGTTVAQVQSLARANDPIYEIGFRVVGATEQERIWTHVLKSLSAHFGVNEPVSLEKTCVDPKVQWSEIRNLWHNAGARSMIYTMAAPLRWRRARSRR</sequence>
<feature type="region of interest" description="Disordered" evidence="1">
    <location>
        <begin position="1"/>
        <end position="23"/>
    </location>
</feature>
<accession>A0A6G8QBM1</accession>
<dbReference type="AlphaFoldDB" id="A0A6G8QBM1"/>
<gene>
    <name evidence="3" type="ORF">GBA63_15230</name>
</gene>
<dbReference type="InterPro" id="IPR018960">
    <property type="entry name" value="DUF1990"/>
</dbReference>
<evidence type="ECO:0000256" key="1">
    <source>
        <dbReference type="SAM" id="MobiDB-lite"/>
    </source>
</evidence>
<proteinExistence type="predicted"/>
<dbReference type="RefSeq" id="WP_166177484.1">
    <property type="nucleotide sequence ID" value="NZ_CP045119.1"/>
</dbReference>
<protein>
    <submittedName>
        <fullName evidence="3">DUF1990 family protein</fullName>
    </submittedName>
</protein>
<dbReference type="Proteomes" id="UP000501452">
    <property type="component" value="Chromosome"/>
</dbReference>
<dbReference type="Pfam" id="PF09348">
    <property type="entry name" value="DUF1990"/>
    <property type="match status" value="1"/>
</dbReference>
<evidence type="ECO:0000313" key="4">
    <source>
        <dbReference type="Proteomes" id="UP000501452"/>
    </source>
</evidence>
<dbReference type="KEGG" id="rub:GBA63_15230"/>
<reference evidence="3 4" key="1">
    <citation type="submission" date="2019-10" db="EMBL/GenBank/DDBJ databases">
        <title>Rubrobacter sp nov SCSIO 52090 isolated from a deep-sea sediment in the South China Sea.</title>
        <authorList>
            <person name="Chen R.W."/>
        </authorList>
    </citation>
    <scope>NUCLEOTIDE SEQUENCE [LARGE SCALE GENOMIC DNA]</scope>
    <source>
        <strain evidence="3 4">SCSIO 52909</strain>
    </source>
</reference>
<keyword evidence="4" id="KW-1185">Reference proteome</keyword>
<dbReference type="EMBL" id="CP045119">
    <property type="protein sequence ID" value="QIN83838.1"/>
    <property type="molecule type" value="Genomic_DNA"/>
</dbReference>
<evidence type="ECO:0000313" key="3">
    <source>
        <dbReference type="EMBL" id="QIN83838.1"/>
    </source>
</evidence>